<dbReference type="PROSITE" id="PS51420">
    <property type="entry name" value="RHO"/>
    <property type="match status" value="1"/>
</dbReference>
<proteinExistence type="predicted"/>
<dbReference type="GO" id="GO:0003924">
    <property type="term" value="F:GTPase activity"/>
    <property type="evidence" value="ECO:0007669"/>
    <property type="project" value="InterPro"/>
</dbReference>
<gene>
    <name evidence="3" type="ORF">M0812_16302</name>
</gene>
<evidence type="ECO:0000313" key="4">
    <source>
        <dbReference type="Proteomes" id="UP001146793"/>
    </source>
</evidence>
<sequence length="189" mass="21704">MEENKTTIVVMGSGSVGKSALTIQFLQNHFLTSYDPTIEECYRRQIIVDQKSVYLNIIDTAGQEEFSSMRQINFIKGEGFLFVYSIIDYSSFHEIPDFITQLQRSKDGDEYGMVIVGNKNDLENERMVKVADGEKLAQDHNCTFIETSAKTRANVEEAFFNCIKEVQKNKESSKTKQKNKRKRKSCNIL</sequence>
<dbReference type="Pfam" id="PF00071">
    <property type="entry name" value="Ras"/>
    <property type="match status" value="1"/>
</dbReference>
<dbReference type="GO" id="GO:0016020">
    <property type="term" value="C:membrane"/>
    <property type="evidence" value="ECO:0007669"/>
    <property type="project" value="InterPro"/>
</dbReference>
<dbReference type="EMBL" id="JANTQA010000032">
    <property type="protein sequence ID" value="KAJ3440246.1"/>
    <property type="molecule type" value="Genomic_DNA"/>
</dbReference>
<dbReference type="GO" id="GO:0005525">
    <property type="term" value="F:GTP binding"/>
    <property type="evidence" value="ECO:0007669"/>
    <property type="project" value="UniProtKB-KW"/>
</dbReference>
<dbReference type="InterPro" id="IPR020849">
    <property type="entry name" value="Small_GTPase_Ras-type"/>
</dbReference>
<organism evidence="3 4">
    <name type="scientific">Anaeramoeba flamelloides</name>
    <dbReference type="NCBI Taxonomy" id="1746091"/>
    <lineage>
        <taxon>Eukaryota</taxon>
        <taxon>Metamonada</taxon>
        <taxon>Anaeramoebidae</taxon>
        <taxon>Anaeramoeba</taxon>
    </lineage>
</organism>
<keyword evidence="1" id="KW-0547">Nucleotide-binding</keyword>
<dbReference type="SMART" id="SM00174">
    <property type="entry name" value="RHO"/>
    <property type="match status" value="1"/>
</dbReference>
<evidence type="ECO:0000256" key="2">
    <source>
        <dbReference type="ARBA" id="ARBA00023134"/>
    </source>
</evidence>
<keyword evidence="2" id="KW-0342">GTP-binding</keyword>
<comment type="caution">
    <text evidence="3">The sequence shown here is derived from an EMBL/GenBank/DDBJ whole genome shotgun (WGS) entry which is preliminary data.</text>
</comment>
<dbReference type="SMART" id="SM00175">
    <property type="entry name" value="RAB"/>
    <property type="match status" value="1"/>
</dbReference>
<reference evidence="3" key="1">
    <citation type="submission" date="2022-08" db="EMBL/GenBank/DDBJ databases">
        <title>Novel sulphate-reducing endosymbionts in the free-living metamonad Anaeramoeba.</title>
        <authorList>
            <person name="Jerlstrom-Hultqvist J."/>
            <person name="Cepicka I."/>
            <person name="Gallot-Lavallee L."/>
            <person name="Salas-Leiva D."/>
            <person name="Curtis B.A."/>
            <person name="Zahonova K."/>
            <person name="Pipaliya S."/>
            <person name="Dacks J."/>
            <person name="Roger A.J."/>
        </authorList>
    </citation>
    <scope>NUCLEOTIDE SEQUENCE</scope>
    <source>
        <strain evidence="3">Busselton2</strain>
    </source>
</reference>
<evidence type="ECO:0000313" key="3">
    <source>
        <dbReference type="EMBL" id="KAJ3440246.1"/>
    </source>
</evidence>
<dbReference type="PANTHER" id="PTHR24070">
    <property type="entry name" value="RAS, DI-RAS, AND RHEB FAMILY MEMBERS OF SMALL GTPASE SUPERFAMILY"/>
    <property type="match status" value="1"/>
</dbReference>
<evidence type="ECO:0000256" key="1">
    <source>
        <dbReference type="ARBA" id="ARBA00022741"/>
    </source>
</evidence>
<dbReference type="PRINTS" id="PR00449">
    <property type="entry name" value="RASTRNSFRMNG"/>
</dbReference>
<dbReference type="NCBIfam" id="TIGR00231">
    <property type="entry name" value="small_GTP"/>
    <property type="match status" value="1"/>
</dbReference>
<accession>A0AAV7ZH74</accession>
<dbReference type="CDD" id="cd00876">
    <property type="entry name" value="Ras"/>
    <property type="match status" value="1"/>
</dbReference>
<dbReference type="InterPro" id="IPR001806">
    <property type="entry name" value="Small_GTPase"/>
</dbReference>
<dbReference type="GO" id="GO:0007165">
    <property type="term" value="P:signal transduction"/>
    <property type="evidence" value="ECO:0007669"/>
    <property type="project" value="InterPro"/>
</dbReference>
<dbReference type="SMART" id="SM00173">
    <property type="entry name" value="RAS"/>
    <property type="match status" value="1"/>
</dbReference>
<dbReference type="Gene3D" id="3.40.50.300">
    <property type="entry name" value="P-loop containing nucleotide triphosphate hydrolases"/>
    <property type="match status" value="1"/>
</dbReference>
<dbReference type="FunFam" id="3.40.50.300:FF:001423">
    <property type="entry name" value="Ras family GTPase"/>
    <property type="match status" value="1"/>
</dbReference>
<dbReference type="PROSITE" id="PS51419">
    <property type="entry name" value="RAB"/>
    <property type="match status" value="1"/>
</dbReference>
<dbReference type="InterPro" id="IPR027417">
    <property type="entry name" value="P-loop_NTPase"/>
</dbReference>
<dbReference type="SUPFAM" id="SSF52540">
    <property type="entry name" value="P-loop containing nucleoside triphosphate hydrolases"/>
    <property type="match status" value="1"/>
</dbReference>
<dbReference type="Proteomes" id="UP001146793">
    <property type="component" value="Unassembled WGS sequence"/>
</dbReference>
<protein>
    <submittedName>
        <fullName evidence="3">Ras-like protein</fullName>
    </submittedName>
</protein>
<name>A0AAV7ZH74_9EUKA</name>
<dbReference type="PROSITE" id="PS51421">
    <property type="entry name" value="RAS"/>
    <property type="match status" value="1"/>
</dbReference>
<dbReference type="InterPro" id="IPR005225">
    <property type="entry name" value="Small_GTP-bd"/>
</dbReference>
<dbReference type="AlphaFoldDB" id="A0AAV7ZH74"/>